<accession>A0A8S3R4S0</accession>
<reference evidence="2" key="1">
    <citation type="submission" date="2021-03" db="EMBL/GenBank/DDBJ databases">
        <authorList>
            <person name="Bekaert M."/>
        </authorList>
    </citation>
    <scope>NUCLEOTIDE SEQUENCE</scope>
</reference>
<dbReference type="InterPro" id="IPR008983">
    <property type="entry name" value="Tumour_necrosis_fac-like_dom"/>
</dbReference>
<evidence type="ECO:0000259" key="1">
    <source>
        <dbReference type="PROSITE" id="PS50871"/>
    </source>
</evidence>
<dbReference type="InterPro" id="IPR001073">
    <property type="entry name" value="C1q_dom"/>
</dbReference>
<dbReference type="OrthoDB" id="6151356at2759"/>
<dbReference type="Gene3D" id="2.60.120.40">
    <property type="match status" value="1"/>
</dbReference>
<feature type="domain" description="C1q" evidence="1">
    <location>
        <begin position="129"/>
        <end position="170"/>
    </location>
</feature>
<name>A0A8S3R4S0_MYTED</name>
<dbReference type="AlphaFoldDB" id="A0A8S3R4S0"/>
<proteinExistence type="predicted"/>
<dbReference type="EMBL" id="CAJPWZ010000940">
    <property type="protein sequence ID" value="CAG2204187.1"/>
    <property type="molecule type" value="Genomic_DNA"/>
</dbReference>
<dbReference type="Proteomes" id="UP000683360">
    <property type="component" value="Unassembled WGS sequence"/>
</dbReference>
<evidence type="ECO:0000313" key="2">
    <source>
        <dbReference type="EMBL" id="CAG2204187.1"/>
    </source>
</evidence>
<organism evidence="2 3">
    <name type="scientific">Mytilus edulis</name>
    <name type="common">Blue mussel</name>
    <dbReference type="NCBI Taxonomy" id="6550"/>
    <lineage>
        <taxon>Eukaryota</taxon>
        <taxon>Metazoa</taxon>
        <taxon>Spiralia</taxon>
        <taxon>Lophotrochozoa</taxon>
        <taxon>Mollusca</taxon>
        <taxon>Bivalvia</taxon>
        <taxon>Autobranchia</taxon>
        <taxon>Pteriomorphia</taxon>
        <taxon>Mytilida</taxon>
        <taxon>Mytiloidea</taxon>
        <taxon>Mytilidae</taxon>
        <taxon>Mytilinae</taxon>
        <taxon>Mytilus</taxon>
    </lineage>
</organism>
<keyword evidence="3" id="KW-1185">Reference proteome</keyword>
<gene>
    <name evidence="2" type="ORF">MEDL_18653</name>
</gene>
<protein>
    <recommendedName>
        <fullName evidence="1">C1q domain-containing protein</fullName>
    </recommendedName>
</protein>
<sequence length="170" mass="18864">MPTELVVNGNAVGAVAADSYSDSHYPAASTTLVNTMILGFKKEFDALKDTVRTQNIKIYSFENQLQNCKVCFDFKSSNTTGALLTQPIVPSRNKLNVETPKHKVSVPNKRLQKDFKRDRRLLLSGSNVDFPPIIAFHAYLSKSEIDPGHHHTIIFDSVLSNSGNGYNNHS</sequence>
<comment type="caution">
    <text evidence="2">The sequence shown here is derived from an EMBL/GenBank/DDBJ whole genome shotgun (WGS) entry which is preliminary data.</text>
</comment>
<dbReference type="PROSITE" id="PS50871">
    <property type="entry name" value="C1Q"/>
    <property type="match status" value="1"/>
</dbReference>
<evidence type="ECO:0000313" key="3">
    <source>
        <dbReference type="Proteomes" id="UP000683360"/>
    </source>
</evidence>